<feature type="region of interest" description="Disordered" evidence="2">
    <location>
        <begin position="109"/>
        <end position="251"/>
    </location>
</feature>
<dbReference type="Pfam" id="PF05970">
    <property type="entry name" value="PIF1"/>
    <property type="match status" value="1"/>
</dbReference>
<comment type="catalytic activity">
    <reaction evidence="1">
        <text>ATP + H2O = ADP + phosphate + H(+)</text>
        <dbReference type="Rhea" id="RHEA:13065"/>
        <dbReference type="ChEBI" id="CHEBI:15377"/>
        <dbReference type="ChEBI" id="CHEBI:15378"/>
        <dbReference type="ChEBI" id="CHEBI:30616"/>
        <dbReference type="ChEBI" id="CHEBI:43474"/>
        <dbReference type="ChEBI" id="CHEBI:456216"/>
        <dbReference type="EC" id="5.6.2.3"/>
    </reaction>
</comment>
<keyword evidence="1" id="KW-0347">Helicase</keyword>
<keyword evidence="1" id="KW-0227">DNA damage</keyword>
<dbReference type="GeneID" id="4389330"/>
<dbReference type="Pfam" id="PF20209">
    <property type="entry name" value="DUF6570"/>
    <property type="match status" value="1"/>
</dbReference>
<reference evidence="7" key="1">
    <citation type="journal article" date="2015" name="Genome Announc.">
        <title>Draft genome sequence of the cellulolytic fungus Chaetomium globosum.</title>
        <authorList>
            <person name="Cuomo C.A."/>
            <person name="Untereiner W.A."/>
            <person name="Ma L.-J."/>
            <person name="Grabherr M."/>
            <person name="Birren B.W."/>
        </authorList>
    </citation>
    <scope>NUCLEOTIDE SEQUENCE [LARGE SCALE GENOMIC DNA]</scope>
    <source>
        <strain evidence="7">ATCC 6205 / CBS 148.51 / DSM 1962 / NBRC 6347 / NRRL 1970</strain>
    </source>
</reference>
<dbReference type="RefSeq" id="XP_001229226.1">
    <property type="nucleotide sequence ID" value="XM_001229225.1"/>
</dbReference>
<keyword evidence="7" id="KW-1185">Reference proteome</keyword>
<keyword evidence="1" id="KW-0234">DNA repair</keyword>
<dbReference type="EC" id="5.6.2.3" evidence="1"/>
<feature type="domain" description="DUF6570" evidence="5">
    <location>
        <begin position="275"/>
        <end position="416"/>
    </location>
</feature>
<dbReference type="OMA" id="TITHIVY"/>
<dbReference type="HOGENOM" id="CLU_001613_8_1_1"/>
<dbReference type="InterPro" id="IPR046700">
    <property type="entry name" value="DUF6570"/>
</dbReference>
<evidence type="ECO:0000259" key="4">
    <source>
        <dbReference type="Pfam" id="PF14214"/>
    </source>
</evidence>
<evidence type="ECO:0000259" key="3">
    <source>
        <dbReference type="Pfam" id="PF05970"/>
    </source>
</evidence>
<dbReference type="Gene3D" id="3.40.50.300">
    <property type="entry name" value="P-loop containing nucleotide triphosphate hydrolases"/>
    <property type="match status" value="2"/>
</dbReference>
<dbReference type="InParanoid" id="Q2HAP4"/>
<evidence type="ECO:0000256" key="2">
    <source>
        <dbReference type="SAM" id="MobiDB-lite"/>
    </source>
</evidence>
<dbReference type="GO" id="GO:0006281">
    <property type="term" value="P:DNA repair"/>
    <property type="evidence" value="ECO:0007669"/>
    <property type="project" value="UniProtKB-KW"/>
</dbReference>
<dbReference type="InterPro" id="IPR027417">
    <property type="entry name" value="P-loop_NTPase"/>
</dbReference>
<dbReference type="SUPFAM" id="SSF52540">
    <property type="entry name" value="P-loop containing nucleoside triphosphate hydrolases"/>
    <property type="match status" value="2"/>
</dbReference>
<dbReference type="eggNOG" id="KOG0987">
    <property type="taxonomic scope" value="Eukaryota"/>
</dbReference>
<dbReference type="OrthoDB" id="432234at2759"/>
<feature type="compositionally biased region" description="Polar residues" evidence="2">
    <location>
        <begin position="130"/>
        <end position="146"/>
    </location>
</feature>
<dbReference type="CDD" id="cd18809">
    <property type="entry name" value="SF1_C_RecD"/>
    <property type="match status" value="1"/>
</dbReference>
<feature type="compositionally biased region" description="Basic and acidic residues" evidence="2">
    <location>
        <begin position="228"/>
        <end position="241"/>
    </location>
</feature>
<evidence type="ECO:0000313" key="7">
    <source>
        <dbReference type="Proteomes" id="UP000001056"/>
    </source>
</evidence>
<dbReference type="PANTHER" id="PTHR47642:SF6">
    <property type="entry name" value="ATP-DEPENDENT DNA HELICASE"/>
    <property type="match status" value="1"/>
</dbReference>
<gene>
    <name evidence="6" type="ORF">CHGG_02710</name>
</gene>
<feature type="region of interest" description="Disordered" evidence="2">
    <location>
        <begin position="1027"/>
        <end position="1050"/>
    </location>
</feature>
<comment type="cofactor">
    <cofactor evidence="1">
        <name>Mg(2+)</name>
        <dbReference type="ChEBI" id="CHEBI:18420"/>
    </cofactor>
</comment>
<comment type="similarity">
    <text evidence="1">Belongs to the helicase family.</text>
</comment>
<evidence type="ECO:0000256" key="1">
    <source>
        <dbReference type="RuleBase" id="RU363044"/>
    </source>
</evidence>
<dbReference type="GO" id="GO:0000723">
    <property type="term" value="P:telomere maintenance"/>
    <property type="evidence" value="ECO:0007669"/>
    <property type="project" value="InterPro"/>
</dbReference>
<dbReference type="EMBL" id="CH408030">
    <property type="protein sequence ID" value="EAQ90775.1"/>
    <property type="molecule type" value="Genomic_DNA"/>
</dbReference>
<feature type="region of interest" description="Disordered" evidence="2">
    <location>
        <begin position="1538"/>
        <end position="1561"/>
    </location>
</feature>
<feature type="domain" description="Helitron helicase-like" evidence="4">
    <location>
        <begin position="578"/>
        <end position="696"/>
    </location>
</feature>
<dbReference type="Proteomes" id="UP000001056">
    <property type="component" value="Unassembled WGS sequence"/>
</dbReference>
<sequence length="1561" mass="177206">MPKLDENLRTSAAASPLPRGSISSKGLTHLPRSKGRLIYTPSLVANLQQRAASTAAISAMSAIGRGESAALSLPDPVHLAPRQNLTHRVLASMYHEGGRLDTDTPEMAAARGQVSAIRRQHRVQRRQGEEPSQTPTMSGLLRQQQPADAEDGPASAQQRDDAPSAVRDDEDNPQATQPQLPRVGRIPARHRPPPSSPPRSHGRQRGRPRLSRNLVGRPRGHRSAAVPPRDESPPRQFDEPGPRFTGGDQETPLLAEDIAVKRELDEALAAETMQRCLQNKLDFGAVPPELPQLEPLEELCIARVHVSVNVFTVYDASLRESVLANQRQVRGQQYKYRGHVVHFLRDVGKVYSELPLLPKDLDIVILRPRGSEAVEQMDRQFRNRFRVRRAAVETWLRFLANNHLGYRNFTWNYDNLSQLPEDGDVFDQLNIHEVAESGGLPADSGPVEEPEEDREVVDEAAVPNMLIHGSELNQLQGRVNDRATEVNEQVPLESVDPQAAHQLQMPSIRRTPLDEFNRKHALLSLACPTLFPRGVADFVEPRQRKISCQDYIQHAMKWEDGRFAKHHSFRFIALNTLMRQQARGHSRFYYRRRRECESFAHCLGVPSAFITLSPADLHWQSLYQHMPEYEEWKALDEPRRMAKSRRLLRETPHIAAWHFHSRNSLCRKIVLKKKFNVPDFWYRYEWQGRGSSHSPGLYWFHGSPPHMATPEARERFARIWGYHVTAVSPQQEQGADEGNPLSVDPLETPVTWEWLNRIVNRCQRHHCSSTYCLRVTKEDAQRAREAAGEIVGEERPAPEPTCRFLFPRPVRGAAEVIEMAGKGWWSFEAERNDTHLNQYNPLLSLCWLANTDCSPCTSAEAMMNKLIGERDYSAQEICHILLGLPLQEDSRVVQSVDCRPRERHARAIDITADGDIEESRTVYEKYLRRPDHMEDVSYFEFLQNWNFKARNPVRWAIWQAPALPRVLYYYPRYKPVRSHQQYSDFCRVKLLLSHPHRQTEDLSQVDDRQFDNHASAYRYCLEHHDHPDDHYGTVDEPDPSPDEEFEPEGDAGDITLVDWQEVARLVPDIELPDERADLLGRRDLDVQLRGGTPGNYDVEDMPLAARDTLNTQQRQVYDTIMRHFRAKNENRRPPPLRLQIDGGGGTGKSYMVKVISSHLQAKAAFYGRPSPIVRAAPTGVASNQIGGQTLHSLLRLPVDGNYRSLSETPTTLNALQRRFRGIHYLVIDEKSMLGLKTLAWIDQRLREVFLENRDELFGGLSVILIGDFFQLPPVLNKPLYPTRDDLKDIEMVGRNAYLSFDKSVFLTTIQRQQGEDQAPFRRALEELRMADVSVPSWELLSSRCSVKLSPEEVDSFADALRIYPTKTQVVEYNHQHMLGLDSPAIQVEAKHEGVGAEKVESSNAGNLAKRLPLCVEGADVLRDPPEVIMVAFDDYDGPAFTMPNGEPLRSGGKLAVPILRVRQEFMIGANSCSRERFPLWVSYAITVHKSQGIILDKVVCDISAPEFASGLSYVAVSRVKTPGGLMFERPFDRSRIYRETPSVTNMPTGGTSGRGTPRGNH</sequence>
<dbReference type="GO" id="GO:0005524">
    <property type="term" value="F:ATP binding"/>
    <property type="evidence" value="ECO:0007669"/>
    <property type="project" value="UniProtKB-KW"/>
</dbReference>
<dbReference type="InterPro" id="IPR010285">
    <property type="entry name" value="DNA_helicase_pif1-like_DEAD"/>
</dbReference>
<keyword evidence="1" id="KW-0378">Hydrolase</keyword>
<feature type="region of interest" description="Disordered" evidence="2">
    <location>
        <begin position="1"/>
        <end position="29"/>
    </location>
</feature>
<organism evidence="6 7">
    <name type="scientific">Chaetomium globosum (strain ATCC 6205 / CBS 148.51 / DSM 1962 / NBRC 6347 / NRRL 1970)</name>
    <name type="common">Soil fungus</name>
    <dbReference type="NCBI Taxonomy" id="306901"/>
    <lineage>
        <taxon>Eukaryota</taxon>
        <taxon>Fungi</taxon>
        <taxon>Dikarya</taxon>
        <taxon>Ascomycota</taxon>
        <taxon>Pezizomycotina</taxon>
        <taxon>Sordariomycetes</taxon>
        <taxon>Sordariomycetidae</taxon>
        <taxon>Sordariales</taxon>
        <taxon>Chaetomiaceae</taxon>
        <taxon>Chaetomium</taxon>
    </lineage>
</organism>
<keyword evidence="1" id="KW-0547">Nucleotide-binding</keyword>
<name>Q2HAP4_CHAGB</name>
<evidence type="ECO:0000259" key="5">
    <source>
        <dbReference type="Pfam" id="PF20209"/>
    </source>
</evidence>
<dbReference type="GO" id="GO:0043139">
    <property type="term" value="F:5'-3' DNA helicase activity"/>
    <property type="evidence" value="ECO:0007669"/>
    <property type="project" value="UniProtKB-EC"/>
</dbReference>
<dbReference type="GO" id="GO:0016887">
    <property type="term" value="F:ATP hydrolysis activity"/>
    <property type="evidence" value="ECO:0007669"/>
    <property type="project" value="RHEA"/>
</dbReference>
<dbReference type="InterPro" id="IPR051055">
    <property type="entry name" value="PIF1_helicase"/>
</dbReference>
<keyword evidence="1" id="KW-0233">DNA recombination</keyword>
<dbReference type="GO" id="GO:0006310">
    <property type="term" value="P:DNA recombination"/>
    <property type="evidence" value="ECO:0007669"/>
    <property type="project" value="UniProtKB-KW"/>
</dbReference>
<dbReference type="Pfam" id="PF14214">
    <property type="entry name" value="Helitron_like_N"/>
    <property type="match status" value="1"/>
</dbReference>
<proteinExistence type="inferred from homology"/>
<dbReference type="InterPro" id="IPR025476">
    <property type="entry name" value="Helitron_helicase-like"/>
</dbReference>
<evidence type="ECO:0000313" key="6">
    <source>
        <dbReference type="EMBL" id="EAQ90775.1"/>
    </source>
</evidence>
<dbReference type="VEuPathDB" id="FungiDB:CHGG_02710"/>
<dbReference type="PANTHER" id="PTHR47642">
    <property type="entry name" value="ATP-DEPENDENT DNA HELICASE"/>
    <property type="match status" value="1"/>
</dbReference>
<keyword evidence="1" id="KW-0067">ATP-binding</keyword>
<protein>
    <recommendedName>
        <fullName evidence="1">ATP-dependent DNA helicase</fullName>
        <ecNumber evidence="1">5.6.2.3</ecNumber>
    </recommendedName>
</protein>
<feature type="compositionally biased region" description="Basic residues" evidence="2">
    <location>
        <begin position="200"/>
        <end position="210"/>
    </location>
</feature>
<accession>Q2HAP4</accession>
<feature type="compositionally biased region" description="Acidic residues" evidence="2">
    <location>
        <begin position="1035"/>
        <end position="1050"/>
    </location>
</feature>
<feature type="domain" description="DNA helicase Pif1-like DEAD-box helicase" evidence="3">
    <location>
        <begin position="1109"/>
        <end position="1282"/>
    </location>
</feature>